<evidence type="ECO:0000313" key="3">
    <source>
        <dbReference type="EMBL" id="RVW12275.1"/>
    </source>
</evidence>
<feature type="compositionally biased region" description="Polar residues" evidence="1">
    <location>
        <begin position="1574"/>
        <end position="1597"/>
    </location>
</feature>
<feature type="region of interest" description="Disordered" evidence="1">
    <location>
        <begin position="770"/>
        <end position="807"/>
    </location>
</feature>
<feature type="compositionally biased region" description="Low complexity" evidence="1">
    <location>
        <begin position="1525"/>
        <end position="1540"/>
    </location>
</feature>
<dbReference type="Pfam" id="PF23037">
    <property type="entry name" value="KOWx_SPT5"/>
    <property type="match status" value="1"/>
</dbReference>
<gene>
    <name evidence="3" type="primary">RDM3_2</name>
    <name evidence="3" type="ORF">CK203_108750</name>
</gene>
<dbReference type="Pfam" id="PF23290">
    <property type="entry name" value="KOW5_SPT5"/>
    <property type="match status" value="1"/>
</dbReference>
<dbReference type="InterPro" id="IPR041977">
    <property type="entry name" value="KOW_Spt5_4"/>
</dbReference>
<feature type="compositionally biased region" description="Basic and acidic residues" evidence="1">
    <location>
        <begin position="1475"/>
        <end position="1489"/>
    </location>
</feature>
<feature type="compositionally biased region" description="Polar residues" evidence="1">
    <location>
        <begin position="1368"/>
        <end position="1395"/>
    </location>
</feature>
<feature type="compositionally biased region" description="Basic and acidic residues" evidence="1">
    <location>
        <begin position="993"/>
        <end position="1007"/>
    </location>
</feature>
<dbReference type="EMBL" id="QGNW01002714">
    <property type="protein sequence ID" value="RVW12275.1"/>
    <property type="molecule type" value="Genomic_DNA"/>
</dbReference>
<evidence type="ECO:0000313" key="4">
    <source>
        <dbReference type="Proteomes" id="UP000288805"/>
    </source>
</evidence>
<feature type="compositionally biased region" description="Polar residues" evidence="1">
    <location>
        <begin position="1306"/>
        <end position="1323"/>
    </location>
</feature>
<dbReference type="Pfam" id="PF23291">
    <property type="entry name" value="KOW4_SPT5"/>
    <property type="match status" value="1"/>
</dbReference>
<feature type="compositionally biased region" description="Polar residues" evidence="1">
    <location>
        <begin position="829"/>
        <end position="839"/>
    </location>
</feature>
<feature type="compositionally biased region" description="Polar residues" evidence="1">
    <location>
        <begin position="921"/>
        <end position="938"/>
    </location>
</feature>
<feature type="compositionally biased region" description="Basic and acidic residues" evidence="1">
    <location>
        <begin position="58"/>
        <end position="68"/>
    </location>
</feature>
<evidence type="ECO:0000259" key="2">
    <source>
        <dbReference type="SMART" id="SM00739"/>
    </source>
</evidence>
<comment type="caution">
    <text evidence="3">The sequence shown here is derived from an EMBL/GenBank/DDBJ whole genome shotgun (WGS) entry which is preliminary data.</text>
</comment>
<dbReference type="InterPro" id="IPR005824">
    <property type="entry name" value="KOW"/>
</dbReference>
<dbReference type="InterPro" id="IPR014722">
    <property type="entry name" value="Rib_uL2_dom2"/>
</dbReference>
<feature type="compositionally biased region" description="Gly residues" evidence="1">
    <location>
        <begin position="1491"/>
        <end position="1517"/>
    </location>
</feature>
<feature type="compositionally biased region" description="Basic and acidic residues" evidence="1">
    <location>
        <begin position="1344"/>
        <end position="1358"/>
    </location>
</feature>
<feature type="compositionally biased region" description="Polar residues" evidence="1">
    <location>
        <begin position="1258"/>
        <end position="1280"/>
    </location>
</feature>
<feature type="domain" description="KOW" evidence="2">
    <location>
        <begin position="213"/>
        <end position="240"/>
    </location>
</feature>
<dbReference type="FunFam" id="2.30.30.30:FF:000053">
    <property type="entry name" value="Protein RNA-directed DNA methylation 3"/>
    <property type="match status" value="1"/>
</dbReference>
<feature type="region of interest" description="Disordered" evidence="1">
    <location>
        <begin position="174"/>
        <end position="198"/>
    </location>
</feature>
<feature type="region of interest" description="Disordered" evidence="1">
    <location>
        <begin position="53"/>
        <end position="73"/>
    </location>
</feature>
<dbReference type="SMART" id="SM00739">
    <property type="entry name" value="KOW"/>
    <property type="match status" value="2"/>
</dbReference>
<evidence type="ECO:0000256" key="1">
    <source>
        <dbReference type="SAM" id="MobiDB-lite"/>
    </source>
</evidence>
<feature type="compositionally biased region" description="Polar residues" evidence="1">
    <location>
        <begin position="1630"/>
        <end position="1681"/>
    </location>
</feature>
<feature type="region of interest" description="Disordered" evidence="1">
    <location>
        <begin position="829"/>
        <end position="1742"/>
    </location>
</feature>
<organism evidence="3 4">
    <name type="scientific">Vitis vinifera</name>
    <name type="common">Grape</name>
    <dbReference type="NCBI Taxonomy" id="29760"/>
    <lineage>
        <taxon>Eukaryota</taxon>
        <taxon>Viridiplantae</taxon>
        <taxon>Streptophyta</taxon>
        <taxon>Embryophyta</taxon>
        <taxon>Tracheophyta</taxon>
        <taxon>Spermatophyta</taxon>
        <taxon>Magnoliopsida</taxon>
        <taxon>eudicotyledons</taxon>
        <taxon>Gunneridae</taxon>
        <taxon>Pentapetalae</taxon>
        <taxon>rosids</taxon>
        <taxon>Vitales</taxon>
        <taxon>Vitaceae</taxon>
        <taxon>Viteae</taxon>
        <taxon>Vitis</taxon>
    </lineage>
</organism>
<dbReference type="InterPro" id="IPR057936">
    <property type="entry name" value="KOWx_Spt5"/>
</dbReference>
<proteinExistence type="predicted"/>
<reference evidence="3 4" key="1">
    <citation type="journal article" date="2018" name="PLoS Genet.">
        <title>Population sequencing reveals clonal diversity and ancestral inbreeding in the grapevine cultivar Chardonnay.</title>
        <authorList>
            <person name="Roach M.J."/>
            <person name="Johnson D.L."/>
            <person name="Bohlmann J."/>
            <person name="van Vuuren H.J."/>
            <person name="Jones S.J."/>
            <person name="Pretorius I.S."/>
            <person name="Schmidt S.A."/>
            <person name="Borneman A.R."/>
        </authorList>
    </citation>
    <scope>NUCLEOTIDE SEQUENCE [LARGE SCALE GENOMIC DNA]</scope>
    <source>
        <strain evidence="4">cv. Chardonnay</strain>
        <tissue evidence="3">Leaf</tissue>
    </source>
</reference>
<feature type="compositionally biased region" description="Basic and acidic residues" evidence="1">
    <location>
        <begin position="1211"/>
        <end position="1232"/>
    </location>
</feature>
<feature type="compositionally biased region" description="Low complexity" evidence="1">
    <location>
        <begin position="183"/>
        <end position="194"/>
    </location>
</feature>
<feature type="compositionally biased region" description="Polar residues" evidence="1">
    <location>
        <begin position="1693"/>
        <end position="1706"/>
    </location>
</feature>
<feature type="compositionally biased region" description="Basic and acidic residues" evidence="1">
    <location>
        <begin position="1287"/>
        <end position="1304"/>
    </location>
</feature>
<dbReference type="Proteomes" id="UP000288805">
    <property type="component" value="Unassembled WGS sequence"/>
</dbReference>
<name>A0A438BMS5_VITVI</name>
<feature type="compositionally biased region" description="Polar residues" evidence="1">
    <location>
        <begin position="1713"/>
        <end position="1742"/>
    </location>
</feature>
<feature type="compositionally biased region" description="Polar residues" evidence="1">
    <location>
        <begin position="1605"/>
        <end position="1614"/>
    </location>
</feature>
<dbReference type="GO" id="GO:0032784">
    <property type="term" value="P:regulation of DNA-templated transcription elongation"/>
    <property type="evidence" value="ECO:0007669"/>
    <property type="project" value="InterPro"/>
</dbReference>
<dbReference type="InterPro" id="IPR041978">
    <property type="entry name" value="KOW_Spt5_5"/>
</dbReference>
<dbReference type="InterPro" id="IPR039659">
    <property type="entry name" value="SPT5"/>
</dbReference>
<feature type="domain" description="KOW" evidence="2">
    <location>
        <begin position="142"/>
        <end position="169"/>
    </location>
</feature>
<accession>A0A438BMS5</accession>
<dbReference type="GO" id="GO:0006357">
    <property type="term" value="P:regulation of transcription by RNA polymerase II"/>
    <property type="evidence" value="ECO:0007669"/>
    <property type="project" value="InterPro"/>
</dbReference>
<feature type="compositionally biased region" description="Polar residues" evidence="1">
    <location>
        <begin position="771"/>
        <end position="792"/>
    </location>
</feature>
<feature type="compositionally biased region" description="Polar residues" evidence="1">
    <location>
        <begin position="1171"/>
        <end position="1199"/>
    </location>
</feature>
<feature type="compositionally biased region" description="Low complexity" evidence="1">
    <location>
        <begin position="867"/>
        <end position="895"/>
    </location>
</feature>
<protein>
    <submittedName>
        <fullName evidence="3">Protein RNA-directed DNA methylation 3</fullName>
    </submittedName>
</protein>
<feature type="compositionally biased region" description="Gly residues" evidence="1">
    <location>
        <begin position="1430"/>
        <end position="1474"/>
    </location>
</feature>
<dbReference type="PANTHER" id="PTHR11125:SF8">
    <property type="entry name" value="PROTEIN RNA-DIRECTED DNA METHYLATION 3"/>
    <property type="match status" value="1"/>
</dbReference>
<dbReference type="PANTHER" id="PTHR11125">
    <property type="entry name" value="SUPPRESSOR OF TY 5"/>
    <property type="match status" value="1"/>
</dbReference>
<feature type="compositionally biased region" description="Basic and acidic residues" evidence="1">
    <location>
        <begin position="1245"/>
        <end position="1256"/>
    </location>
</feature>
<dbReference type="Gene3D" id="2.30.30.30">
    <property type="match status" value="1"/>
</dbReference>
<sequence>MLKDGYLYKKVSIDSLSCWGVTLSEEELHKFTPSSNEESVDLEWLSQLYGERKQKRTTKSDKGGEKGEGSSGSSMVNCFELHDLVCFGRKDFGIVIGMEKDANYKILKDGPEGPVVQTVELHELKNPLFENKFTALDQHMKTISINDTLKVLEGPLKGRQGLVKKIYRGGGESGPSGFEDFTSSPKSPLSPKKPWQARENNRDCIQPRDKDGMFSVGQTLRIRVGPLKGYLCRVLAIRYSDVTVKLDSQHKVLTVKCEHLSEVRGKGFSVSISDNPESSSLKSFGLLGTQDSARDWVDGAGTSAESDRWNTGETSAESIVGCSYGVERVLVVDGDVNQGVSLLNARSLEDEGRPDEDWSSSCLVQFSSFLGMLTKGFKEEILALLKKLLKRKGLKAQEEAEEVTERKAGTMFLVVNEVEDSLLEWVYGPLDRRAREVFWEELGACLLPRPVFGHFPVVLDSGGLRRGSSPFRLENMWLKEEGFKDLLKTWWNKEVFANVTVHKKFALNQVDFWDAEEGTRALSLEEQNVRLQAEEYKKWVLMEETSRRQKSTESWEWRPRCDGLSIKALGGDDATMLEASFSEEEVLNALSALSGDKAPSPDGFSMAFWQVTWDFLKREVMGFFRGFHEHGRFIKSLKAAFLVLISKKGRLKTLRTLVSQAVDEMPWMESVEWIGHIANGCVSPVVTVPTSGHCNTISRSNMQLTVYLLAVNHSSADVSLYNMQLTVSAFMQELLAKFPCLKLFEPNSANPFGSVDNDSKKVNMGDASWEIKSTPNQKSSWGAATTSKTVADSDQVGGWGKSENSWNKSATTALGSSVADGWEKAKLSNVDQAGSSKGAGNNWGDKTVADSDQGGSWGKGENCLDKSAATTSFGSSATDNWGKAKLSSSGQAGSSKGAGGNWDNKIVADGDQVGGWGKSENCWNRSPVTTGFGSSASDSWEKSKVYDSNQAGSLKDAGDNWGKGKNVAGTPSNGWNDQLDAWGKGKNVGEASCWEKSKSPSIGEDRWNNGGPGWNQQKSGDKREDTGGGDGSTWGKALESQEKGSGSSASKVDWKSSAARPENQTGGWAQQGVGEDESGWRKGGFSSQDQKGSWNKPKTFDVTRGSAWNQQADGTNEDFKGGSDQNGSWGKPNGFSGDREFDRGNGSGGRWGRGGRRGGRDQFGIGRSFGRGQSSGWNKESQENTWTGDGASSGNQSSWSHDRASGWGKGKTFDEGRKDGGWKRENASHEDNGSSWSKKWGGGKETSESGEKHSKSGDWSNPNASNKDMSSGWNNKFNANEETGGTGDHDGGWNKRKAPGEHQKTPWKTNESNLDGNPSSGFQGQDGWGTPKPPQDKSSGWNHKSIDNEKDGDGKDQGDGWNSRKTSDGSSASRWGQSSGWKNGISSDAGGNQDSDWGRKSNWNPGGGNEYENDTSDNRERGGNWRGARGNSGRGGFGGRGGSERGGFGGRGGSDRGGFGGRGGSDRGGFGGRGGSDRGGFRGRGRSDRSGFGGRGRSDRGGFGGGGDSDRGGFGGRGRGRRDQSGGWNNRNNSGENNKSFEWNKGSNNNGEGWKGHDGAVSWGQGGGDKGPRNWNSGTGGTSNQYGGWNSEGSGWNHSKGVVESSGTGSQAGSWNKGASPAKDYGGSSVEASNLNNQSSGWSKGSAQTSVAVVSNDQGNDWKQSNASGKGQWSAGNQSIAGAQAEAWDKQGSGWNRGTSTGSGSMTRDGAETWNQSKAPDGAQSSAWNQTKNSKEGTSNFREATDSWGKAAANSWGKEKDGSSKGGCPVAVHGRISLVGGSLNKGHYGSQTIDAQKFLCNFMTLRPYACSSTRYNLLVANTNSLSR</sequence>